<dbReference type="EMBL" id="JBFOLK010000014">
    <property type="protein sequence ID" value="KAL2460882.1"/>
    <property type="molecule type" value="Genomic_DNA"/>
</dbReference>
<proteinExistence type="predicted"/>
<evidence type="ECO:0000256" key="1">
    <source>
        <dbReference type="SAM" id="MobiDB-lite"/>
    </source>
</evidence>
<feature type="compositionally biased region" description="Basic and acidic residues" evidence="1">
    <location>
        <begin position="112"/>
        <end position="132"/>
    </location>
</feature>
<protein>
    <submittedName>
        <fullName evidence="2">Uncharacterized protein</fullName>
    </submittedName>
</protein>
<feature type="region of interest" description="Disordered" evidence="1">
    <location>
        <begin position="1"/>
        <end position="150"/>
    </location>
</feature>
<comment type="caution">
    <text evidence="2">The sequence shown here is derived from an EMBL/GenBank/DDBJ whole genome shotgun (WGS) entry which is preliminary data.</text>
</comment>
<dbReference type="Proteomes" id="UP001604336">
    <property type="component" value="Unassembled WGS sequence"/>
</dbReference>
<keyword evidence="3" id="KW-1185">Reference proteome</keyword>
<accession>A0ABD1PB19</accession>
<evidence type="ECO:0000313" key="3">
    <source>
        <dbReference type="Proteomes" id="UP001604336"/>
    </source>
</evidence>
<feature type="compositionally biased region" description="Low complexity" evidence="1">
    <location>
        <begin position="51"/>
        <end position="76"/>
    </location>
</feature>
<evidence type="ECO:0000313" key="2">
    <source>
        <dbReference type="EMBL" id="KAL2460882.1"/>
    </source>
</evidence>
<organism evidence="2 3">
    <name type="scientific">Abeliophyllum distichum</name>
    <dbReference type="NCBI Taxonomy" id="126358"/>
    <lineage>
        <taxon>Eukaryota</taxon>
        <taxon>Viridiplantae</taxon>
        <taxon>Streptophyta</taxon>
        <taxon>Embryophyta</taxon>
        <taxon>Tracheophyta</taxon>
        <taxon>Spermatophyta</taxon>
        <taxon>Magnoliopsida</taxon>
        <taxon>eudicotyledons</taxon>
        <taxon>Gunneridae</taxon>
        <taxon>Pentapetalae</taxon>
        <taxon>asterids</taxon>
        <taxon>lamiids</taxon>
        <taxon>Lamiales</taxon>
        <taxon>Oleaceae</taxon>
        <taxon>Forsythieae</taxon>
        <taxon>Abeliophyllum</taxon>
    </lineage>
</organism>
<feature type="compositionally biased region" description="Polar residues" evidence="1">
    <location>
        <begin position="40"/>
        <end position="50"/>
    </location>
</feature>
<name>A0ABD1PB19_9LAMI</name>
<reference evidence="3" key="1">
    <citation type="submission" date="2024-07" db="EMBL/GenBank/DDBJ databases">
        <title>Two chromosome-level genome assemblies of Korean endemic species Abeliophyllum distichum and Forsythia ovata (Oleaceae).</title>
        <authorList>
            <person name="Jang H."/>
        </authorList>
    </citation>
    <scope>NUCLEOTIDE SEQUENCE [LARGE SCALE GENOMIC DNA]</scope>
</reference>
<sequence>MMASKVPAQSQTPHNFDLPPLKWSKENQSSSRRRRRSLSIKSPSQKLSSGSPPVESLRLSPLSSSASAQQMSVSRSHSGKSESESKKKPKGAEGNAAGIKGNGSKILIKLPCKNERKNQEEPAGERGLEKITGRRMGQMEVVVKRRRRGS</sequence>
<dbReference type="AlphaFoldDB" id="A0ABD1PB19"/>
<gene>
    <name evidence="2" type="ORF">Adt_44302</name>
</gene>